<accession>A0ACC1LZU1</accession>
<keyword evidence="2" id="KW-1185">Reference proteome</keyword>
<protein>
    <submittedName>
        <fullName evidence="1">Uncharacterized protein</fullName>
    </submittedName>
</protein>
<evidence type="ECO:0000313" key="1">
    <source>
        <dbReference type="EMBL" id="KAJ2890161.1"/>
    </source>
</evidence>
<feature type="non-terminal residue" evidence="1">
    <location>
        <position position="181"/>
    </location>
</feature>
<evidence type="ECO:0000313" key="2">
    <source>
        <dbReference type="Proteomes" id="UP001139981"/>
    </source>
</evidence>
<name>A0ACC1LZU1_9FUNG</name>
<sequence>MYGSKISTTNMTNSGWGSTHTMLGGRRRHDRQSTKNGLAAATMSGLGFASGILAGKAFTGGKDKPSRPSKDDAQNPPLHSDSNYALYTHGSSSNAHTKPVTYDSFQGSSVAAQAGSSQSSPSQSAQSQLQQQQKKMRPHRHHGTAMPTQAIADNGFASSNFNQNTGGTAKTSHYQAFDSSA</sequence>
<reference evidence="1" key="1">
    <citation type="submission" date="2022-07" db="EMBL/GenBank/DDBJ databases">
        <title>Phylogenomic reconstructions and comparative analyses of Kickxellomycotina fungi.</title>
        <authorList>
            <person name="Reynolds N.K."/>
            <person name="Stajich J.E."/>
            <person name="Barry K."/>
            <person name="Grigoriev I.V."/>
            <person name="Crous P."/>
            <person name="Smith M.E."/>
        </authorList>
    </citation>
    <scope>NUCLEOTIDE SEQUENCE</scope>
    <source>
        <strain evidence="1">CBS 190363</strain>
    </source>
</reference>
<gene>
    <name evidence="1" type="ORF">IWW38_004284</name>
</gene>
<organism evidence="1 2">
    <name type="scientific">Coemansia aciculifera</name>
    <dbReference type="NCBI Taxonomy" id="417176"/>
    <lineage>
        <taxon>Eukaryota</taxon>
        <taxon>Fungi</taxon>
        <taxon>Fungi incertae sedis</taxon>
        <taxon>Zoopagomycota</taxon>
        <taxon>Kickxellomycotina</taxon>
        <taxon>Kickxellomycetes</taxon>
        <taxon>Kickxellales</taxon>
        <taxon>Kickxellaceae</taxon>
        <taxon>Coemansia</taxon>
    </lineage>
</organism>
<dbReference type="Proteomes" id="UP001139981">
    <property type="component" value="Unassembled WGS sequence"/>
</dbReference>
<proteinExistence type="predicted"/>
<comment type="caution">
    <text evidence="1">The sequence shown here is derived from an EMBL/GenBank/DDBJ whole genome shotgun (WGS) entry which is preliminary data.</text>
</comment>
<dbReference type="EMBL" id="JANBVB010001478">
    <property type="protein sequence ID" value="KAJ2890161.1"/>
    <property type="molecule type" value="Genomic_DNA"/>
</dbReference>